<gene>
    <name evidence="3" type="ORF">RSO01_48650</name>
</gene>
<proteinExistence type="predicted"/>
<protein>
    <submittedName>
        <fullName evidence="3">Uncharacterized protein</fullName>
    </submittedName>
</protein>
<organism evidence="3 4">
    <name type="scientific">Reyranella soli</name>
    <dbReference type="NCBI Taxonomy" id="1230389"/>
    <lineage>
        <taxon>Bacteria</taxon>
        <taxon>Pseudomonadati</taxon>
        <taxon>Pseudomonadota</taxon>
        <taxon>Alphaproteobacteria</taxon>
        <taxon>Hyphomicrobiales</taxon>
        <taxon>Reyranellaceae</taxon>
        <taxon>Reyranella</taxon>
    </lineage>
</organism>
<keyword evidence="2" id="KW-0472">Membrane</keyword>
<comment type="caution">
    <text evidence="3">The sequence shown here is derived from an EMBL/GenBank/DDBJ whole genome shotgun (WGS) entry which is preliminary data.</text>
</comment>
<name>A0A512NFH7_9HYPH</name>
<feature type="compositionally biased region" description="Low complexity" evidence="1">
    <location>
        <begin position="48"/>
        <end position="57"/>
    </location>
</feature>
<evidence type="ECO:0000256" key="2">
    <source>
        <dbReference type="SAM" id="Phobius"/>
    </source>
</evidence>
<sequence length="185" mass="19773">MADDPRGPGNGLLYALLGALSVVVAGGGYYIYRNNQDLPSIPQVVQQPVPAPQQAAPTGHSASQVAQARSAIADARRMAARGDFRGAETALQGADRIVPGFAETAAARREIADFRTTRGDARRDAAHIATLVEAARIAIARRDYDAADRALDEAERIDAQDPAVVRTRNELLEAAARPGRRDQQH</sequence>
<accession>A0A512NFH7</accession>
<keyword evidence="4" id="KW-1185">Reference proteome</keyword>
<dbReference type="EMBL" id="BKAJ01000085">
    <property type="protein sequence ID" value="GEP57699.1"/>
    <property type="molecule type" value="Genomic_DNA"/>
</dbReference>
<dbReference type="AlphaFoldDB" id="A0A512NFH7"/>
<feature type="transmembrane region" description="Helical" evidence="2">
    <location>
        <begin position="12"/>
        <end position="32"/>
    </location>
</feature>
<evidence type="ECO:0000313" key="4">
    <source>
        <dbReference type="Proteomes" id="UP000321058"/>
    </source>
</evidence>
<dbReference type="RefSeq" id="WP_147152241.1">
    <property type="nucleotide sequence ID" value="NZ_BKAJ01000085.1"/>
</dbReference>
<dbReference type="Proteomes" id="UP000321058">
    <property type="component" value="Unassembled WGS sequence"/>
</dbReference>
<reference evidence="3 4" key="1">
    <citation type="submission" date="2019-07" db="EMBL/GenBank/DDBJ databases">
        <title>Whole genome shotgun sequence of Reyranella soli NBRC 108950.</title>
        <authorList>
            <person name="Hosoyama A."/>
            <person name="Uohara A."/>
            <person name="Ohji S."/>
            <person name="Ichikawa N."/>
        </authorList>
    </citation>
    <scope>NUCLEOTIDE SEQUENCE [LARGE SCALE GENOMIC DNA]</scope>
    <source>
        <strain evidence="3 4">NBRC 108950</strain>
    </source>
</reference>
<feature type="region of interest" description="Disordered" evidence="1">
    <location>
        <begin position="48"/>
        <end position="68"/>
    </location>
</feature>
<keyword evidence="2" id="KW-1133">Transmembrane helix</keyword>
<keyword evidence="2" id="KW-0812">Transmembrane</keyword>
<evidence type="ECO:0000313" key="3">
    <source>
        <dbReference type="EMBL" id="GEP57699.1"/>
    </source>
</evidence>
<evidence type="ECO:0000256" key="1">
    <source>
        <dbReference type="SAM" id="MobiDB-lite"/>
    </source>
</evidence>